<reference evidence="1 2" key="1">
    <citation type="submission" date="2014-04" db="EMBL/GenBank/DDBJ databases">
        <authorList>
            <consortium name="DOE Joint Genome Institute"/>
            <person name="Kuo A."/>
            <person name="Gay G."/>
            <person name="Dore J."/>
            <person name="Kohler A."/>
            <person name="Nagy L.G."/>
            <person name="Floudas D."/>
            <person name="Copeland A."/>
            <person name="Barry K.W."/>
            <person name="Cichocki N."/>
            <person name="Veneault-Fourrey C."/>
            <person name="LaButti K."/>
            <person name="Lindquist E.A."/>
            <person name="Lipzen A."/>
            <person name="Lundell T."/>
            <person name="Morin E."/>
            <person name="Murat C."/>
            <person name="Sun H."/>
            <person name="Tunlid A."/>
            <person name="Henrissat B."/>
            <person name="Grigoriev I.V."/>
            <person name="Hibbett D.S."/>
            <person name="Martin F."/>
            <person name="Nordberg H.P."/>
            <person name="Cantor M.N."/>
            <person name="Hua S.X."/>
        </authorList>
    </citation>
    <scope>NUCLEOTIDE SEQUENCE [LARGE SCALE GENOMIC DNA]</scope>
    <source>
        <strain evidence="2">h7</strain>
    </source>
</reference>
<dbReference type="AlphaFoldDB" id="A0A0C2XTK5"/>
<gene>
    <name evidence="1" type="ORF">M413DRAFT_28110</name>
</gene>
<accession>A0A0C2XTK5</accession>
<name>A0A0C2XTK5_HEBCY</name>
<proteinExistence type="predicted"/>
<sequence>MVFTTADILADKTNIHPALENVFNYRYPTTLVDATALEVVPVLPITFYDRHIDSSLTLKSVKSLGFFLARYLCELCDDELEAFVRKEGPLRAGECFMSPRRYGDHLTDAFGVARYYALNLAYLTPCFPSKFYFHPS</sequence>
<dbReference type="Proteomes" id="UP000053424">
    <property type="component" value="Unassembled WGS sequence"/>
</dbReference>
<evidence type="ECO:0000313" key="1">
    <source>
        <dbReference type="EMBL" id="KIM41013.1"/>
    </source>
</evidence>
<dbReference type="HOGENOM" id="CLU_1875684_0_0_1"/>
<evidence type="ECO:0000313" key="2">
    <source>
        <dbReference type="Proteomes" id="UP000053424"/>
    </source>
</evidence>
<protein>
    <submittedName>
        <fullName evidence="1">Uncharacterized protein</fullName>
    </submittedName>
</protein>
<dbReference type="OrthoDB" id="3071137at2759"/>
<reference evidence="2" key="2">
    <citation type="submission" date="2015-01" db="EMBL/GenBank/DDBJ databases">
        <title>Evolutionary Origins and Diversification of the Mycorrhizal Mutualists.</title>
        <authorList>
            <consortium name="DOE Joint Genome Institute"/>
            <consortium name="Mycorrhizal Genomics Consortium"/>
            <person name="Kohler A."/>
            <person name="Kuo A."/>
            <person name="Nagy L.G."/>
            <person name="Floudas D."/>
            <person name="Copeland A."/>
            <person name="Barry K.W."/>
            <person name="Cichocki N."/>
            <person name="Veneault-Fourrey C."/>
            <person name="LaButti K."/>
            <person name="Lindquist E.A."/>
            <person name="Lipzen A."/>
            <person name="Lundell T."/>
            <person name="Morin E."/>
            <person name="Murat C."/>
            <person name="Riley R."/>
            <person name="Ohm R."/>
            <person name="Sun H."/>
            <person name="Tunlid A."/>
            <person name="Henrissat B."/>
            <person name="Grigoriev I.V."/>
            <person name="Hibbett D.S."/>
            <person name="Martin F."/>
        </authorList>
    </citation>
    <scope>NUCLEOTIDE SEQUENCE [LARGE SCALE GENOMIC DNA]</scope>
    <source>
        <strain evidence="2">h7</strain>
    </source>
</reference>
<keyword evidence="2" id="KW-1185">Reference proteome</keyword>
<organism evidence="1 2">
    <name type="scientific">Hebeloma cylindrosporum</name>
    <dbReference type="NCBI Taxonomy" id="76867"/>
    <lineage>
        <taxon>Eukaryota</taxon>
        <taxon>Fungi</taxon>
        <taxon>Dikarya</taxon>
        <taxon>Basidiomycota</taxon>
        <taxon>Agaricomycotina</taxon>
        <taxon>Agaricomycetes</taxon>
        <taxon>Agaricomycetidae</taxon>
        <taxon>Agaricales</taxon>
        <taxon>Agaricineae</taxon>
        <taxon>Hymenogastraceae</taxon>
        <taxon>Hebeloma</taxon>
    </lineage>
</organism>
<dbReference type="EMBL" id="KN831781">
    <property type="protein sequence ID" value="KIM41013.1"/>
    <property type="molecule type" value="Genomic_DNA"/>
</dbReference>